<keyword evidence="1" id="KW-0862">Zinc</keyword>
<keyword evidence="1" id="KW-0479">Metal-binding</keyword>
<evidence type="ECO:0000313" key="4">
    <source>
        <dbReference type="EMBL" id="JAS30261.1"/>
    </source>
</evidence>
<gene>
    <name evidence="4" type="ORF">g.27355</name>
</gene>
<dbReference type="PROSITE" id="PS50157">
    <property type="entry name" value="ZINC_FINGER_C2H2_2"/>
    <property type="match status" value="2"/>
</dbReference>
<dbReference type="GO" id="GO:0008270">
    <property type="term" value="F:zinc ion binding"/>
    <property type="evidence" value="ECO:0007669"/>
    <property type="project" value="UniProtKB-KW"/>
</dbReference>
<dbReference type="EMBL" id="GEDC01007037">
    <property type="protein sequence ID" value="JAS30261.1"/>
    <property type="molecule type" value="Transcribed_RNA"/>
</dbReference>
<organism evidence="4">
    <name type="scientific">Clastoptera arizonana</name>
    <name type="common">Arizona spittle bug</name>
    <dbReference type="NCBI Taxonomy" id="38151"/>
    <lineage>
        <taxon>Eukaryota</taxon>
        <taxon>Metazoa</taxon>
        <taxon>Ecdysozoa</taxon>
        <taxon>Arthropoda</taxon>
        <taxon>Hexapoda</taxon>
        <taxon>Insecta</taxon>
        <taxon>Pterygota</taxon>
        <taxon>Neoptera</taxon>
        <taxon>Paraneoptera</taxon>
        <taxon>Hemiptera</taxon>
        <taxon>Auchenorrhyncha</taxon>
        <taxon>Cercopoidea</taxon>
        <taxon>Clastopteridae</taxon>
        <taxon>Clastoptera</taxon>
    </lineage>
</organism>
<dbReference type="AlphaFoldDB" id="A0A1B6DX68"/>
<keyword evidence="1" id="KW-0863">Zinc-finger</keyword>
<evidence type="ECO:0000259" key="3">
    <source>
        <dbReference type="PROSITE" id="PS50157"/>
    </source>
</evidence>
<dbReference type="InterPro" id="IPR036236">
    <property type="entry name" value="Znf_C2H2_sf"/>
</dbReference>
<evidence type="ECO:0000256" key="2">
    <source>
        <dbReference type="SAM" id="MobiDB-lite"/>
    </source>
</evidence>
<reference evidence="4" key="1">
    <citation type="submission" date="2015-12" db="EMBL/GenBank/DDBJ databases">
        <title>De novo transcriptome assembly of four potential Pierce s Disease insect vectors from Arizona vineyards.</title>
        <authorList>
            <person name="Tassone E.E."/>
        </authorList>
    </citation>
    <scope>NUCLEOTIDE SEQUENCE</scope>
</reference>
<feature type="domain" description="C2H2-type" evidence="3">
    <location>
        <begin position="70"/>
        <end position="97"/>
    </location>
</feature>
<accession>A0A1B6DX68</accession>
<proteinExistence type="predicted"/>
<dbReference type="Gene3D" id="3.30.160.60">
    <property type="entry name" value="Classic Zinc Finger"/>
    <property type="match status" value="1"/>
</dbReference>
<dbReference type="SMART" id="SM00355">
    <property type="entry name" value="ZnF_C2H2"/>
    <property type="match status" value="2"/>
</dbReference>
<feature type="region of interest" description="Disordered" evidence="2">
    <location>
        <begin position="134"/>
        <end position="155"/>
    </location>
</feature>
<feature type="domain" description="C2H2-type" evidence="3">
    <location>
        <begin position="99"/>
        <end position="127"/>
    </location>
</feature>
<sequence>MHVSDWSSDQEKTFANYCNYMYKGIGLYDHFIMGKDKDLNPIKYEDCEGRIINVSSIKPRKTKFTPRSYHSCEFCGKWYRSKTSLGLHRRLECGKEPTFQCPYCPLKTHQKGNLQVHVKKKHTEQARRYGTRTDTFNESSSDFDEILSQSDSKPGPPLLIDSATLLHSLGQKNTTPKSKPALVLPKSLEISPSISSIKRRQSVDDLPKANSESCSTKIIKKPCKVNDEMHSQMIETAKKIEAINNLGNIRVEPIVQQPHPKPKQGQSQLSTDKSFFIQKMGLQSVESPILQQKAVVKATTVSPNIEKVKSNIQSKNSLISELLSSPHLLERSHVTELTTVSKSNDVSGNSSECIKPSGSINNSCKIGLKDLKLLLETNAGTKSGLSEDKTKYNQMS</sequence>
<dbReference type="InterPro" id="IPR013087">
    <property type="entry name" value="Znf_C2H2_type"/>
</dbReference>
<dbReference type="SUPFAM" id="SSF57667">
    <property type="entry name" value="beta-beta-alpha zinc fingers"/>
    <property type="match status" value="1"/>
</dbReference>
<protein>
    <recommendedName>
        <fullName evidence="3">C2H2-type domain-containing protein</fullName>
    </recommendedName>
</protein>
<name>A0A1B6DX68_9HEMI</name>
<evidence type="ECO:0000256" key="1">
    <source>
        <dbReference type="PROSITE-ProRule" id="PRU00042"/>
    </source>
</evidence>